<organism evidence="5 6">
    <name type="scientific">Caloramator proteoclasticus DSM 10124</name>
    <dbReference type="NCBI Taxonomy" id="1121262"/>
    <lineage>
        <taxon>Bacteria</taxon>
        <taxon>Bacillati</taxon>
        <taxon>Bacillota</taxon>
        <taxon>Clostridia</taxon>
        <taxon>Eubacteriales</taxon>
        <taxon>Clostridiaceae</taxon>
        <taxon>Caloramator</taxon>
    </lineage>
</organism>
<name>A0A1M4ZXD5_9CLOT</name>
<dbReference type="InterPro" id="IPR011006">
    <property type="entry name" value="CheY-like_superfamily"/>
</dbReference>
<dbReference type="Gene3D" id="3.40.50.2300">
    <property type="match status" value="1"/>
</dbReference>
<dbReference type="RefSeq" id="WP_073249463.1">
    <property type="nucleotide sequence ID" value="NZ_FQVG01000044.1"/>
</dbReference>
<dbReference type="InterPro" id="IPR025669">
    <property type="entry name" value="AAA_dom"/>
</dbReference>
<dbReference type="InterPro" id="IPR001789">
    <property type="entry name" value="Sig_transdc_resp-reg_receiver"/>
</dbReference>
<reference evidence="6" key="1">
    <citation type="submission" date="2016-11" db="EMBL/GenBank/DDBJ databases">
        <authorList>
            <person name="Varghese N."/>
            <person name="Submissions S."/>
        </authorList>
    </citation>
    <scope>NUCLEOTIDE SEQUENCE [LARGE SCALE GENOMIC DNA]</scope>
    <source>
        <strain evidence="6">DSM 10124</strain>
    </source>
</reference>
<proteinExistence type="predicted"/>
<dbReference type="EMBL" id="FQVG01000044">
    <property type="protein sequence ID" value="SHF22507.1"/>
    <property type="molecule type" value="Genomic_DNA"/>
</dbReference>
<dbReference type="InterPro" id="IPR027417">
    <property type="entry name" value="P-loop_NTPase"/>
</dbReference>
<dbReference type="GO" id="GO:0005524">
    <property type="term" value="F:ATP binding"/>
    <property type="evidence" value="ECO:0007669"/>
    <property type="project" value="TreeGrafter"/>
</dbReference>
<feature type="domain" description="Response regulatory" evidence="4">
    <location>
        <begin position="5"/>
        <end position="121"/>
    </location>
</feature>
<dbReference type="GO" id="GO:0051782">
    <property type="term" value="P:negative regulation of cell division"/>
    <property type="evidence" value="ECO:0007669"/>
    <property type="project" value="TreeGrafter"/>
</dbReference>
<dbReference type="SUPFAM" id="SSF52172">
    <property type="entry name" value="CheY-like"/>
    <property type="match status" value="1"/>
</dbReference>
<dbReference type="Gene3D" id="3.40.50.300">
    <property type="entry name" value="P-loop containing nucleotide triphosphate hydrolases"/>
    <property type="match status" value="1"/>
</dbReference>
<dbReference type="SMART" id="SM00448">
    <property type="entry name" value="REC"/>
    <property type="match status" value="1"/>
</dbReference>
<feature type="modified residue" description="4-aspartylphosphate" evidence="3">
    <location>
        <position position="56"/>
    </location>
</feature>
<sequence length="376" mass="42769">MNKIKILIADDVKETRDIVKKIIEFEEDFEIVGEALDGEDAIEKIKRLKPDVVLMDINMPVLNGLEATERITSQFKEVIVIIMSVQGESEYLRKAMFYGAKEYIIKPFNYDTLVNTIKLTYDRYKSRKGSDIDLRDGKVITFFSSKGGVGKTTLAVNTAIELSKNKKVLLMDLDLMFGDISIFVDAVDAKTILDVVDEDNIESLSSVKSYLYNYNKNLDIMFAPKKPEASEYISREIVEKILNTLKKQYDVVVVDTGVNFSEVTLYILDICDYILFISNMDLASLKNTKLGLQVMRSLGYDKNKVKVVINRFKTDYGIGKKEAEEVFKESVFLTIADDEKTVINSINTGKPFIEGSKFLKSKIEKSIETLCRQLEI</sequence>
<evidence type="ECO:0000313" key="6">
    <source>
        <dbReference type="Proteomes" id="UP000184423"/>
    </source>
</evidence>
<evidence type="ECO:0000256" key="2">
    <source>
        <dbReference type="ARBA" id="ARBA00024867"/>
    </source>
</evidence>
<dbReference type="GO" id="GO:0000160">
    <property type="term" value="P:phosphorelay signal transduction system"/>
    <property type="evidence" value="ECO:0007669"/>
    <property type="project" value="InterPro"/>
</dbReference>
<dbReference type="AlphaFoldDB" id="A0A1M4ZXD5"/>
<gene>
    <name evidence="5" type="ORF">SAMN02746091_02035</name>
</gene>
<keyword evidence="6" id="KW-1185">Reference proteome</keyword>
<dbReference type="GO" id="GO:0009898">
    <property type="term" value="C:cytoplasmic side of plasma membrane"/>
    <property type="evidence" value="ECO:0007669"/>
    <property type="project" value="TreeGrafter"/>
</dbReference>
<dbReference type="CDD" id="cd17536">
    <property type="entry name" value="REC_YesN-like"/>
    <property type="match status" value="1"/>
</dbReference>
<evidence type="ECO:0000256" key="3">
    <source>
        <dbReference type="PROSITE-ProRule" id="PRU00169"/>
    </source>
</evidence>
<evidence type="ECO:0000313" key="5">
    <source>
        <dbReference type="EMBL" id="SHF22507.1"/>
    </source>
</evidence>
<dbReference type="PANTHER" id="PTHR43384:SF13">
    <property type="entry name" value="SLR0110 PROTEIN"/>
    <property type="match status" value="1"/>
</dbReference>
<dbReference type="PROSITE" id="PS50110">
    <property type="entry name" value="RESPONSE_REGULATORY"/>
    <property type="match status" value="1"/>
</dbReference>
<protein>
    <recommendedName>
        <fullName evidence="1">Stage 0 sporulation protein A homolog</fullName>
    </recommendedName>
</protein>
<keyword evidence="3" id="KW-0597">Phosphoprotein</keyword>
<evidence type="ECO:0000259" key="4">
    <source>
        <dbReference type="PROSITE" id="PS50110"/>
    </source>
</evidence>
<dbReference type="Pfam" id="PF13614">
    <property type="entry name" value="AAA_31"/>
    <property type="match status" value="1"/>
</dbReference>
<dbReference type="PANTHER" id="PTHR43384">
    <property type="entry name" value="SEPTUM SITE-DETERMINING PROTEIN MIND HOMOLOG, CHLOROPLASTIC-RELATED"/>
    <property type="match status" value="1"/>
</dbReference>
<dbReference type="GO" id="GO:0016887">
    <property type="term" value="F:ATP hydrolysis activity"/>
    <property type="evidence" value="ECO:0007669"/>
    <property type="project" value="TreeGrafter"/>
</dbReference>
<evidence type="ECO:0000256" key="1">
    <source>
        <dbReference type="ARBA" id="ARBA00018672"/>
    </source>
</evidence>
<dbReference type="Proteomes" id="UP000184423">
    <property type="component" value="Unassembled WGS sequence"/>
</dbReference>
<dbReference type="GO" id="GO:0005829">
    <property type="term" value="C:cytosol"/>
    <property type="evidence" value="ECO:0007669"/>
    <property type="project" value="TreeGrafter"/>
</dbReference>
<dbReference type="Pfam" id="PF00072">
    <property type="entry name" value="Response_reg"/>
    <property type="match status" value="1"/>
</dbReference>
<dbReference type="InterPro" id="IPR050625">
    <property type="entry name" value="ParA/MinD_ATPase"/>
</dbReference>
<dbReference type="SUPFAM" id="SSF52540">
    <property type="entry name" value="P-loop containing nucleoside triphosphate hydrolases"/>
    <property type="match status" value="1"/>
</dbReference>
<accession>A0A1M4ZXD5</accession>
<comment type="function">
    <text evidence="2">May play the central regulatory role in sporulation. It may be an element of the effector pathway responsible for the activation of sporulation genes in response to nutritional stress. Spo0A may act in concert with spo0H (a sigma factor) to control the expression of some genes that are critical to the sporulation process.</text>
</comment>